<keyword evidence="6" id="KW-0732">Signal</keyword>
<evidence type="ECO:0000313" key="9">
    <source>
        <dbReference type="Proteomes" id="UP001208567"/>
    </source>
</evidence>
<dbReference type="InterPro" id="IPR015500">
    <property type="entry name" value="Peptidase_S8_subtilisin-rel"/>
</dbReference>
<keyword evidence="2 5" id="KW-0645">Protease</keyword>
<feature type="signal peptide" evidence="6">
    <location>
        <begin position="1"/>
        <end position="23"/>
    </location>
</feature>
<dbReference type="PROSITE" id="PS51257">
    <property type="entry name" value="PROKAR_LIPOPROTEIN"/>
    <property type="match status" value="1"/>
</dbReference>
<feature type="active site" description="Charge relay system" evidence="5">
    <location>
        <position position="349"/>
    </location>
</feature>
<dbReference type="InterPro" id="IPR000209">
    <property type="entry name" value="Peptidase_S8/S53_dom"/>
</dbReference>
<feature type="active site" description="Charge relay system" evidence="5">
    <location>
        <position position="142"/>
    </location>
</feature>
<evidence type="ECO:0000256" key="6">
    <source>
        <dbReference type="SAM" id="SignalP"/>
    </source>
</evidence>
<dbReference type="RefSeq" id="WP_264850598.1">
    <property type="nucleotide sequence ID" value="NZ_BRXR01000001.1"/>
</dbReference>
<dbReference type="PANTHER" id="PTHR43806:SF11">
    <property type="entry name" value="CEREVISIN-RELATED"/>
    <property type="match status" value="1"/>
</dbReference>
<evidence type="ECO:0000313" key="8">
    <source>
        <dbReference type="EMBL" id="GLC31317.1"/>
    </source>
</evidence>
<protein>
    <recommendedName>
        <fullName evidence="7">Peptidase S8/S53 domain-containing protein</fullName>
    </recommendedName>
</protein>
<evidence type="ECO:0000256" key="2">
    <source>
        <dbReference type="ARBA" id="ARBA00022670"/>
    </source>
</evidence>
<accession>A0ABQ5N7V3</accession>
<evidence type="ECO:0000256" key="5">
    <source>
        <dbReference type="PROSITE-ProRule" id="PRU01240"/>
    </source>
</evidence>
<evidence type="ECO:0000256" key="1">
    <source>
        <dbReference type="ARBA" id="ARBA00011073"/>
    </source>
</evidence>
<name>A0ABQ5N7V3_9CLOT</name>
<feature type="active site" description="Charge relay system" evidence="5">
    <location>
        <position position="173"/>
    </location>
</feature>
<comment type="caution">
    <text evidence="8">The sequence shown here is derived from an EMBL/GenBank/DDBJ whole genome shotgun (WGS) entry which is preliminary data.</text>
</comment>
<dbReference type="InterPro" id="IPR036852">
    <property type="entry name" value="Peptidase_S8/S53_dom_sf"/>
</dbReference>
<dbReference type="Gene3D" id="3.40.50.200">
    <property type="entry name" value="Peptidase S8/S53 domain"/>
    <property type="match status" value="1"/>
</dbReference>
<sequence>MKRGFIGVIILSLLLTCSCTQKAKTADVKQSDSKVELGIVRHPPAASYSRGKMTGLPSFNPNSEDNWQVDLRSYDISDLSLADRLKDLKYADFDSKTVWPKNLPKEFDKDKIMELGKNPGLGIRELHSKGITGKGVGVAIIDQQLLVDHTEYKDRLRYYDEIHIDNGTPAQMHGPAVASIAVGKNVGVAPEADLYYIAETHGDFKDGGFDWDFTWLAKSIDRILEVNKSLENDKKIRVISISVGWSKEQKGYKEVTEAVKRAKKEGILVVSSSIHETYKFNFQGLGRDILNDPESPSSYEPGIFWKNEYLKKPDLLKTSDYLLIPMDSRTVASPTGEEDYVFYRNGGWSWSIPYISGLYALACQVNPDITPEKFWEAALSTGDIIDYKNDNKTYKFGTIVNPKKLMDKIEKK</sequence>
<evidence type="ECO:0000256" key="3">
    <source>
        <dbReference type="ARBA" id="ARBA00022801"/>
    </source>
</evidence>
<feature type="domain" description="Peptidase S8/S53" evidence="7">
    <location>
        <begin position="133"/>
        <end position="273"/>
    </location>
</feature>
<gene>
    <name evidence="8" type="ORF">bsdE14_27270</name>
</gene>
<dbReference type="Pfam" id="PF00082">
    <property type="entry name" value="Peptidase_S8"/>
    <property type="match status" value="1"/>
</dbReference>
<keyword evidence="3 5" id="KW-0378">Hydrolase</keyword>
<comment type="similarity">
    <text evidence="1 5">Belongs to the peptidase S8 family.</text>
</comment>
<evidence type="ECO:0000256" key="4">
    <source>
        <dbReference type="ARBA" id="ARBA00022825"/>
    </source>
</evidence>
<dbReference type="PROSITE" id="PS51892">
    <property type="entry name" value="SUBTILASE"/>
    <property type="match status" value="1"/>
</dbReference>
<organism evidence="8 9">
    <name type="scientific">Clostridium omnivorum</name>
    <dbReference type="NCBI Taxonomy" id="1604902"/>
    <lineage>
        <taxon>Bacteria</taxon>
        <taxon>Bacillati</taxon>
        <taxon>Bacillota</taxon>
        <taxon>Clostridia</taxon>
        <taxon>Eubacteriales</taxon>
        <taxon>Clostridiaceae</taxon>
        <taxon>Clostridium</taxon>
    </lineage>
</organism>
<proteinExistence type="inferred from homology"/>
<dbReference type="PRINTS" id="PR00723">
    <property type="entry name" value="SUBTILISIN"/>
</dbReference>
<dbReference type="SUPFAM" id="SSF52743">
    <property type="entry name" value="Subtilisin-like"/>
    <property type="match status" value="1"/>
</dbReference>
<reference evidence="8 9" key="1">
    <citation type="journal article" date="2024" name="Int. J. Syst. Evol. Microbiol.">
        <title>Clostridium omnivorum sp. nov., isolated from anoxic soil under the treatment of reductive soil disinfestation.</title>
        <authorList>
            <person name="Ueki A."/>
            <person name="Tonouchi A."/>
            <person name="Kaku N."/>
            <person name="Honma S."/>
            <person name="Ueki K."/>
        </authorList>
    </citation>
    <scope>NUCLEOTIDE SEQUENCE [LARGE SCALE GENOMIC DNA]</scope>
    <source>
        <strain evidence="8 9">E14</strain>
    </source>
</reference>
<dbReference type="PANTHER" id="PTHR43806">
    <property type="entry name" value="PEPTIDASE S8"/>
    <property type="match status" value="1"/>
</dbReference>
<keyword evidence="9" id="KW-1185">Reference proteome</keyword>
<dbReference type="InterPro" id="IPR050131">
    <property type="entry name" value="Peptidase_S8_subtilisin-like"/>
</dbReference>
<evidence type="ECO:0000259" key="7">
    <source>
        <dbReference type="Pfam" id="PF00082"/>
    </source>
</evidence>
<feature type="chain" id="PRO_5046030937" description="Peptidase S8/S53 domain-containing protein" evidence="6">
    <location>
        <begin position="24"/>
        <end position="412"/>
    </location>
</feature>
<dbReference type="Proteomes" id="UP001208567">
    <property type="component" value="Unassembled WGS sequence"/>
</dbReference>
<keyword evidence="4 5" id="KW-0720">Serine protease</keyword>
<dbReference type="EMBL" id="BRXR01000001">
    <property type="protein sequence ID" value="GLC31317.1"/>
    <property type="molecule type" value="Genomic_DNA"/>
</dbReference>